<keyword evidence="3" id="KW-1185">Reference proteome</keyword>
<sequence>MRAELSDEVQFLNEVDGEALHYGMEDDNLPESGGLERSDESSVKSKKPAHVVPSLQKMLSRKEIMGKPSSGENKRDLSVQGKGYIVETLPELSAPNVLKKSVTLDLPSSPAPSTQKADDGMDDTNLIQEKTAGKGTVSSDEISDNIHRNLRQRMDELIDWVELLDSVPDISAGSEVTTSPSSEMSPKSHTTIWSTSTSAEGRTKTTLPLIRPDVKPSVESIKSKASTRLLKKAKEASCTPTSLSSSSLRSGSGGRTSPLLDVVAKTDSLESILCEPPLNAIPGQRLDEISQSKATTSPYGTWAYTVSAETPSSEFTDRILSDENAELEPRRPVKKCLRDSVVTVSPFEVAEHIANVLEAIMD</sequence>
<feature type="compositionally biased region" description="Basic and acidic residues" evidence="1">
    <location>
        <begin position="34"/>
        <end position="43"/>
    </location>
</feature>
<feature type="compositionally biased region" description="Low complexity" evidence="1">
    <location>
        <begin position="239"/>
        <end position="256"/>
    </location>
</feature>
<feature type="non-terminal residue" evidence="2">
    <location>
        <position position="362"/>
    </location>
</feature>
<evidence type="ECO:0000313" key="3">
    <source>
        <dbReference type="Proteomes" id="UP000274429"/>
    </source>
</evidence>
<reference evidence="2 3" key="1">
    <citation type="submission" date="2018-11" db="EMBL/GenBank/DDBJ databases">
        <authorList>
            <consortium name="Pathogen Informatics"/>
        </authorList>
    </citation>
    <scope>NUCLEOTIDE SEQUENCE [LARGE SCALE GENOMIC DNA]</scope>
</reference>
<feature type="region of interest" description="Disordered" evidence="1">
    <location>
        <begin position="232"/>
        <end position="256"/>
    </location>
</feature>
<feature type="region of interest" description="Disordered" evidence="1">
    <location>
        <begin position="22"/>
        <end position="52"/>
    </location>
</feature>
<name>A0A3P7GGP8_HYDTA</name>
<dbReference type="Proteomes" id="UP000274429">
    <property type="component" value="Unassembled WGS sequence"/>
</dbReference>
<feature type="region of interest" description="Disordered" evidence="1">
    <location>
        <begin position="103"/>
        <end position="140"/>
    </location>
</feature>
<feature type="region of interest" description="Disordered" evidence="1">
    <location>
        <begin position="172"/>
        <end position="203"/>
    </location>
</feature>
<organism evidence="2 3">
    <name type="scientific">Hydatigena taeniaeformis</name>
    <name type="common">Feline tapeworm</name>
    <name type="synonym">Taenia taeniaeformis</name>
    <dbReference type="NCBI Taxonomy" id="6205"/>
    <lineage>
        <taxon>Eukaryota</taxon>
        <taxon>Metazoa</taxon>
        <taxon>Spiralia</taxon>
        <taxon>Lophotrochozoa</taxon>
        <taxon>Platyhelminthes</taxon>
        <taxon>Cestoda</taxon>
        <taxon>Eucestoda</taxon>
        <taxon>Cyclophyllidea</taxon>
        <taxon>Taeniidae</taxon>
        <taxon>Hydatigera</taxon>
    </lineage>
</organism>
<dbReference type="EMBL" id="UYWX01001906">
    <property type="protein sequence ID" value="VDM21928.1"/>
    <property type="molecule type" value="Genomic_DNA"/>
</dbReference>
<evidence type="ECO:0000313" key="2">
    <source>
        <dbReference type="EMBL" id="VDM21928.1"/>
    </source>
</evidence>
<feature type="compositionally biased region" description="Polar residues" evidence="1">
    <location>
        <begin position="174"/>
        <end position="203"/>
    </location>
</feature>
<accession>A0A3P7GGP8</accession>
<evidence type="ECO:0000256" key="1">
    <source>
        <dbReference type="SAM" id="MobiDB-lite"/>
    </source>
</evidence>
<dbReference type="AlphaFoldDB" id="A0A3P7GGP8"/>
<protein>
    <submittedName>
        <fullName evidence="2">Uncharacterized protein</fullName>
    </submittedName>
</protein>
<gene>
    <name evidence="2" type="ORF">TTAC_LOCUS3087</name>
</gene>
<proteinExistence type="predicted"/>